<sequence length="179" mass="18855">MQVLLLLPEQASGIRLCVTTWTISTRSPSGARFRDTSQQIHKQWQADPARAFPTVGSVATTVGGGSPSPASGDISTPNSTPSPSPSPTNGQQVMRESKRILKFSGEGKIPMKPARVYVHVGQDDDDDDDDEEDDDKPRTLHEVGAAGTAGAAGGTAGGIAGRFCFIINGDDEDVVESQF</sequence>
<reference evidence="2" key="1">
    <citation type="journal article" date="2020" name="G3 (Bethesda)">
        <title>High-Quality Assemblies for Three Invasive Social Wasps from the &lt;i&gt;Vespula&lt;/i&gt; Genus.</title>
        <authorList>
            <person name="Harrop T.W.R."/>
            <person name="Guhlin J."/>
            <person name="McLaughlin G.M."/>
            <person name="Permina E."/>
            <person name="Stockwell P."/>
            <person name="Gilligan J."/>
            <person name="Le Lec M.F."/>
            <person name="Gruber M.A.M."/>
            <person name="Quinn O."/>
            <person name="Lovegrove M."/>
            <person name="Duncan E.J."/>
            <person name="Remnant E.J."/>
            <person name="Van Eeckhoven J."/>
            <person name="Graham B."/>
            <person name="Knapp R.A."/>
            <person name="Langford K.W."/>
            <person name="Kronenberg Z."/>
            <person name="Press M.O."/>
            <person name="Eacker S.M."/>
            <person name="Wilson-Rankin E.E."/>
            <person name="Purcell J."/>
            <person name="Lester P.J."/>
            <person name="Dearden P.K."/>
        </authorList>
    </citation>
    <scope>NUCLEOTIDE SEQUENCE</scope>
    <source>
        <strain evidence="2">Volc-1</strain>
    </source>
</reference>
<keyword evidence="3" id="KW-1185">Reference proteome</keyword>
<comment type="caution">
    <text evidence="2">The sequence shown here is derived from an EMBL/GenBank/DDBJ whole genome shotgun (WGS) entry which is preliminary data.</text>
</comment>
<evidence type="ECO:0000256" key="1">
    <source>
        <dbReference type="SAM" id="MobiDB-lite"/>
    </source>
</evidence>
<name>A0A834PGW6_VESPE</name>
<dbReference type="EMBL" id="JACSDY010000001">
    <property type="protein sequence ID" value="KAF7439448.1"/>
    <property type="molecule type" value="Genomic_DNA"/>
</dbReference>
<feature type="region of interest" description="Disordered" evidence="1">
    <location>
        <begin position="120"/>
        <end position="156"/>
    </location>
</feature>
<accession>A0A834PGW6</accession>
<feature type="compositionally biased region" description="Acidic residues" evidence="1">
    <location>
        <begin position="123"/>
        <end position="134"/>
    </location>
</feature>
<protein>
    <submittedName>
        <fullName evidence="2">Uncharacterized protein</fullName>
    </submittedName>
</protein>
<dbReference type="Proteomes" id="UP000600918">
    <property type="component" value="Unassembled WGS sequence"/>
</dbReference>
<organism evidence="2 3">
    <name type="scientific">Vespula pensylvanica</name>
    <name type="common">Western yellow jacket</name>
    <name type="synonym">Wasp</name>
    <dbReference type="NCBI Taxonomy" id="30213"/>
    <lineage>
        <taxon>Eukaryota</taxon>
        <taxon>Metazoa</taxon>
        <taxon>Ecdysozoa</taxon>
        <taxon>Arthropoda</taxon>
        <taxon>Hexapoda</taxon>
        <taxon>Insecta</taxon>
        <taxon>Pterygota</taxon>
        <taxon>Neoptera</taxon>
        <taxon>Endopterygota</taxon>
        <taxon>Hymenoptera</taxon>
        <taxon>Apocrita</taxon>
        <taxon>Aculeata</taxon>
        <taxon>Vespoidea</taxon>
        <taxon>Vespidae</taxon>
        <taxon>Vespinae</taxon>
        <taxon>Vespula</taxon>
    </lineage>
</organism>
<feature type="region of interest" description="Disordered" evidence="1">
    <location>
        <begin position="56"/>
        <end position="94"/>
    </location>
</feature>
<gene>
    <name evidence="2" type="ORF">H0235_001839</name>
</gene>
<evidence type="ECO:0000313" key="2">
    <source>
        <dbReference type="EMBL" id="KAF7439448.1"/>
    </source>
</evidence>
<evidence type="ECO:0000313" key="3">
    <source>
        <dbReference type="Proteomes" id="UP000600918"/>
    </source>
</evidence>
<dbReference type="AlphaFoldDB" id="A0A834PGW6"/>
<proteinExistence type="predicted"/>